<dbReference type="SUPFAM" id="SSF53098">
    <property type="entry name" value="Ribonuclease H-like"/>
    <property type="match status" value="1"/>
</dbReference>
<comment type="caution">
    <text evidence="1">The sequence shown here is derived from an EMBL/GenBank/DDBJ whole genome shotgun (WGS) entry which is preliminary data.</text>
</comment>
<reference evidence="1" key="1">
    <citation type="journal article" date="2020" name="Nat. Commun.">
        <title>Large-scale genome sequencing of mycorrhizal fungi provides insights into the early evolution of symbiotic traits.</title>
        <authorList>
            <person name="Miyauchi S."/>
            <person name="Kiss E."/>
            <person name="Kuo A."/>
            <person name="Drula E."/>
            <person name="Kohler A."/>
            <person name="Sanchez-Garcia M."/>
            <person name="Morin E."/>
            <person name="Andreopoulos B."/>
            <person name="Barry K.W."/>
            <person name="Bonito G."/>
            <person name="Buee M."/>
            <person name="Carver A."/>
            <person name="Chen C."/>
            <person name="Cichocki N."/>
            <person name="Clum A."/>
            <person name="Culley D."/>
            <person name="Crous P.W."/>
            <person name="Fauchery L."/>
            <person name="Girlanda M."/>
            <person name="Hayes R.D."/>
            <person name="Keri Z."/>
            <person name="LaButti K."/>
            <person name="Lipzen A."/>
            <person name="Lombard V."/>
            <person name="Magnuson J."/>
            <person name="Maillard F."/>
            <person name="Murat C."/>
            <person name="Nolan M."/>
            <person name="Ohm R.A."/>
            <person name="Pangilinan J."/>
            <person name="Pereira M.F."/>
            <person name="Perotto S."/>
            <person name="Peter M."/>
            <person name="Pfister S."/>
            <person name="Riley R."/>
            <person name="Sitrit Y."/>
            <person name="Stielow J.B."/>
            <person name="Szollosi G."/>
            <person name="Zifcakova L."/>
            <person name="Stursova M."/>
            <person name="Spatafora J.W."/>
            <person name="Tedersoo L."/>
            <person name="Vaario L.M."/>
            <person name="Yamada A."/>
            <person name="Yan M."/>
            <person name="Wang P."/>
            <person name="Xu J."/>
            <person name="Bruns T."/>
            <person name="Baldrian P."/>
            <person name="Vilgalys R."/>
            <person name="Dunand C."/>
            <person name="Henrissat B."/>
            <person name="Grigoriev I.V."/>
            <person name="Hibbett D."/>
            <person name="Nagy L.G."/>
            <person name="Martin F.M."/>
        </authorList>
    </citation>
    <scope>NUCLEOTIDE SEQUENCE</scope>
    <source>
        <strain evidence="1">UP504</strain>
    </source>
</reference>
<dbReference type="OrthoDB" id="3359487at2759"/>
<accession>A0A9P6BCK7</accession>
<gene>
    <name evidence="1" type="ORF">BS47DRAFT_1263363</name>
</gene>
<dbReference type="InterPro" id="IPR012337">
    <property type="entry name" value="RNaseH-like_sf"/>
</dbReference>
<proteinExistence type="predicted"/>
<evidence type="ECO:0000313" key="2">
    <source>
        <dbReference type="Proteomes" id="UP000886523"/>
    </source>
</evidence>
<feature type="non-terminal residue" evidence="1">
    <location>
        <position position="148"/>
    </location>
</feature>
<organism evidence="1 2">
    <name type="scientific">Hydnum rufescens UP504</name>
    <dbReference type="NCBI Taxonomy" id="1448309"/>
    <lineage>
        <taxon>Eukaryota</taxon>
        <taxon>Fungi</taxon>
        <taxon>Dikarya</taxon>
        <taxon>Basidiomycota</taxon>
        <taxon>Agaricomycotina</taxon>
        <taxon>Agaricomycetes</taxon>
        <taxon>Cantharellales</taxon>
        <taxon>Hydnaceae</taxon>
        <taxon>Hydnum</taxon>
    </lineage>
</organism>
<sequence length="148" mass="17002">MLASILEYHAVVEAMTQNCQKGLHDFELLDEDWDIITQLKEVLEVFKQATLLFSVKDTANLVNVIPMMDSIDSVLEVGMGTKKYHNSIHLGLALAQWTLNCYYSKTDASDAYRVAMLLHLRYKSTYSKDHDWEPEWITASVNIMHGIY</sequence>
<name>A0A9P6BCK7_9AGAM</name>
<dbReference type="EMBL" id="MU128909">
    <property type="protein sequence ID" value="KAF9521217.1"/>
    <property type="molecule type" value="Genomic_DNA"/>
</dbReference>
<protein>
    <submittedName>
        <fullName evidence="1">Uncharacterized protein</fullName>
    </submittedName>
</protein>
<dbReference type="Proteomes" id="UP000886523">
    <property type="component" value="Unassembled WGS sequence"/>
</dbReference>
<keyword evidence="2" id="KW-1185">Reference proteome</keyword>
<dbReference type="AlphaFoldDB" id="A0A9P6BCK7"/>
<evidence type="ECO:0000313" key="1">
    <source>
        <dbReference type="EMBL" id="KAF9521217.1"/>
    </source>
</evidence>